<protein>
    <submittedName>
        <fullName evidence="1">Uncharacterized protein</fullName>
    </submittedName>
</protein>
<organism evidence="1 2">
    <name type="scientific">Umezakia ovalisporum FSS-62</name>
    <dbReference type="NCBI Taxonomy" id="2971776"/>
    <lineage>
        <taxon>Bacteria</taxon>
        <taxon>Bacillati</taxon>
        <taxon>Cyanobacteriota</taxon>
        <taxon>Cyanophyceae</taxon>
        <taxon>Nostocales</taxon>
        <taxon>Nodulariaceae</taxon>
        <taxon>Umezakia</taxon>
    </lineage>
</organism>
<reference evidence="1 2" key="1">
    <citation type="journal article" date="2023" name="J. Phycol.">
        <title>Chrysosporum ovalisporum is synonymous with the true-branching cyanobacterium Umezakia natans (Nostocales/Aphanizomenonaceae).</title>
        <authorList>
            <person name="McGregor G.B."/>
            <person name="Sendall B.C."/>
            <person name="Niiyama Y."/>
            <person name="Tuji A."/>
            <person name="Willis A."/>
        </authorList>
    </citation>
    <scope>NUCLEOTIDE SEQUENCE [LARGE SCALE GENOMIC DNA]</scope>
    <source>
        <strain evidence="1 2">FSS-62</strain>
    </source>
</reference>
<accession>A0AA43GXD5</accession>
<name>A0AA43GXD5_9CYAN</name>
<dbReference type="RefSeq" id="WP_280686735.1">
    <property type="nucleotide sequence ID" value="NZ_JANQDL010000049.1"/>
</dbReference>
<dbReference type="AlphaFoldDB" id="A0AA43GXD5"/>
<evidence type="ECO:0000313" key="1">
    <source>
        <dbReference type="EMBL" id="MDH6063499.1"/>
    </source>
</evidence>
<proteinExistence type="predicted"/>
<evidence type="ECO:0000313" key="2">
    <source>
        <dbReference type="Proteomes" id="UP001159370"/>
    </source>
</evidence>
<sequence>MINLQECFAAITKLTNLQEKFAYELSVMYNAEQHTGTSTSDVTVCCSLCYWFSLILLNQERLIWQNMMVLLF</sequence>
<gene>
    <name evidence="1" type="ORF">NWP23_06895</name>
</gene>
<dbReference type="Proteomes" id="UP001159370">
    <property type="component" value="Unassembled WGS sequence"/>
</dbReference>
<comment type="caution">
    <text evidence="1">The sequence shown here is derived from an EMBL/GenBank/DDBJ whole genome shotgun (WGS) entry which is preliminary data.</text>
</comment>
<dbReference type="EMBL" id="JANQDL010000049">
    <property type="protein sequence ID" value="MDH6063499.1"/>
    <property type="molecule type" value="Genomic_DNA"/>
</dbReference>